<dbReference type="Gene3D" id="2.60.120.260">
    <property type="entry name" value="Galactose-binding domain-like"/>
    <property type="match status" value="2"/>
</dbReference>
<accession>A0A8H4QK83</accession>
<reference evidence="2 3" key="1">
    <citation type="submission" date="2019-12" db="EMBL/GenBank/DDBJ databases">
        <authorList>
            <person name="Floudas D."/>
            <person name="Bentzer J."/>
            <person name="Ahren D."/>
            <person name="Johansson T."/>
            <person name="Persson P."/>
            <person name="Tunlid A."/>
        </authorList>
    </citation>
    <scope>NUCLEOTIDE SEQUENCE [LARGE SCALE GENOMIC DNA]</scope>
    <source>
        <strain evidence="2 3">CBS 102.39</strain>
    </source>
</reference>
<dbReference type="EMBL" id="JAACJL010000057">
    <property type="protein sequence ID" value="KAF4612336.1"/>
    <property type="molecule type" value="Genomic_DNA"/>
</dbReference>
<gene>
    <name evidence="2" type="ORF">D9613_003937</name>
</gene>
<dbReference type="AlphaFoldDB" id="A0A8H4QK83"/>
<name>A0A8H4QK83_9AGAR</name>
<keyword evidence="3" id="KW-1185">Reference proteome</keyword>
<evidence type="ECO:0000313" key="2">
    <source>
        <dbReference type="EMBL" id="KAF4612336.1"/>
    </source>
</evidence>
<evidence type="ECO:0000313" key="3">
    <source>
        <dbReference type="Proteomes" id="UP000521872"/>
    </source>
</evidence>
<protein>
    <submittedName>
        <fullName evidence="2">Uncharacterized protein</fullName>
    </submittedName>
</protein>
<proteinExistence type="predicted"/>
<evidence type="ECO:0000256" key="1">
    <source>
        <dbReference type="SAM" id="MobiDB-lite"/>
    </source>
</evidence>
<dbReference type="Proteomes" id="UP000521872">
    <property type="component" value="Unassembled WGS sequence"/>
</dbReference>
<feature type="region of interest" description="Disordered" evidence="1">
    <location>
        <begin position="298"/>
        <end position="329"/>
    </location>
</feature>
<feature type="compositionally biased region" description="Low complexity" evidence="1">
    <location>
        <begin position="301"/>
        <end position="315"/>
    </location>
</feature>
<feature type="compositionally biased region" description="Polar residues" evidence="1">
    <location>
        <begin position="316"/>
        <end position="329"/>
    </location>
</feature>
<comment type="caution">
    <text evidence="2">The sequence shown here is derived from an EMBL/GenBank/DDBJ whole genome shotgun (WGS) entry which is preliminary data.</text>
</comment>
<sequence>MDPSAINWNVTIDDFDSLLTYEDQSVWTTPDPSATNYTIPANSPWLRGTFHQTTTKGASVSLNITGPVIYVYGSVGPGFGSYGVEIDSAKQQFSAYRADAKNTTTLLYAANNLTFADHTIVLRNLGALKDSGDQGGDAFLLDFIQSTIQLAPAGATVKNVTFEEHDPAIKYTGTWGNNTGPVFSGGSTTFTNGENASFSFSFQGSAVYVFGDKKNDHGLYSVVLDGRPAVTLNGVSGCGGAFGMTCEQQQPSIKYLASNLDDSVHNLTLTNLPGVHGTFFDLDSIVVTVPSQYGPRQLADSASSPFTSSSPTAGSQTSPTSGGNNPVNTGAASSSMQMMFNPLFLLIFSALYVLRTNYNT</sequence>
<organism evidence="2 3">
    <name type="scientific">Agrocybe pediades</name>
    <dbReference type="NCBI Taxonomy" id="84607"/>
    <lineage>
        <taxon>Eukaryota</taxon>
        <taxon>Fungi</taxon>
        <taxon>Dikarya</taxon>
        <taxon>Basidiomycota</taxon>
        <taxon>Agaricomycotina</taxon>
        <taxon>Agaricomycetes</taxon>
        <taxon>Agaricomycetidae</taxon>
        <taxon>Agaricales</taxon>
        <taxon>Agaricineae</taxon>
        <taxon>Strophariaceae</taxon>
        <taxon>Agrocybe</taxon>
    </lineage>
</organism>